<protein>
    <submittedName>
        <fullName evidence="1">Uncharacterized protein</fullName>
    </submittedName>
</protein>
<proteinExistence type="predicted"/>
<dbReference type="EMBL" id="QFOL01000570">
    <property type="protein sequence ID" value="PZP41504.1"/>
    <property type="molecule type" value="Genomic_DNA"/>
</dbReference>
<dbReference type="AlphaFoldDB" id="A0A2W5EHF0"/>
<evidence type="ECO:0000313" key="2">
    <source>
        <dbReference type="Proteomes" id="UP000249769"/>
    </source>
</evidence>
<dbReference type="Proteomes" id="UP000249769">
    <property type="component" value="Unassembled WGS sequence"/>
</dbReference>
<evidence type="ECO:0000313" key="1">
    <source>
        <dbReference type="EMBL" id="PZP41504.1"/>
    </source>
</evidence>
<comment type="caution">
    <text evidence="1">The sequence shown here is derived from an EMBL/GenBank/DDBJ whole genome shotgun (WGS) entry which is preliminary data.</text>
</comment>
<sequence>DKFDPNGEVFRFPVDIVGFPFNALDIDIEGLIIAHHHITTLADATVTMLQDVGDYPYEFE</sequence>
<reference evidence="1 2" key="1">
    <citation type="submission" date="2017-08" db="EMBL/GenBank/DDBJ databases">
        <title>Infants hospitalized years apart are colonized by the same room-sourced microbial strains.</title>
        <authorList>
            <person name="Brooks B."/>
            <person name="Olm M.R."/>
            <person name="Firek B.A."/>
            <person name="Baker R."/>
            <person name="Thomas B.C."/>
            <person name="Morowitz M.J."/>
            <person name="Banfield J.F."/>
        </authorList>
    </citation>
    <scope>NUCLEOTIDE SEQUENCE [LARGE SCALE GENOMIC DNA]</scope>
    <source>
        <strain evidence="1">S2_009_000_R2_73</strain>
    </source>
</reference>
<organism evidence="1 2">
    <name type="scientific">Agrobacterium fabrum</name>
    <dbReference type="NCBI Taxonomy" id="1176649"/>
    <lineage>
        <taxon>Bacteria</taxon>
        <taxon>Pseudomonadati</taxon>
        <taxon>Pseudomonadota</taxon>
        <taxon>Alphaproteobacteria</taxon>
        <taxon>Hyphomicrobiales</taxon>
        <taxon>Rhizobiaceae</taxon>
        <taxon>Rhizobium/Agrobacterium group</taxon>
        <taxon>Agrobacterium</taxon>
        <taxon>Agrobacterium tumefaciens complex</taxon>
    </lineage>
</organism>
<accession>A0A2W5EHF0</accession>
<feature type="non-terminal residue" evidence="1">
    <location>
        <position position="1"/>
    </location>
</feature>
<gene>
    <name evidence="1" type="ORF">DI595_23160</name>
</gene>
<name>A0A2W5EHF0_9HYPH</name>